<dbReference type="Pfam" id="PF13411">
    <property type="entry name" value="MerR_1"/>
    <property type="match status" value="1"/>
</dbReference>
<dbReference type="PROSITE" id="PS51332">
    <property type="entry name" value="B12_BINDING"/>
    <property type="match status" value="1"/>
</dbReference>
<feature type="domain" description="HTH merR-type" evidence="3">
    <location>
        <begin position="6"/>
        <end position="75"/>
    </location>
</feature>
<dbReference type="SMART" id="SM00422">
    <property type="entry name" value="HTH_MERR"/>
    <property type="match status" value="1"/>
</dbReference>
<dbReference type="PANTHER" id="PTHR45833:SF1">
    <property type="entry name" value="METHIONINE SYNTHASE"/>
    <property type="match status" value="1"/>
</dbReference>
<dbReference type="GO" id="GO:0046872">
    <property type="term" value="F:metal ion binding"/>
    <property type="evidence" value="ECO:0007669"/>
    <property type="project" value="UniProtKB-KW"/>
</dbReference>
<accession>W4LFM0</accession>
<dbReference type="PROSITE" id="PS50937">
    <property type="entry name" value="HTH_MERR_2"/>
    <property type="match status" value="1"/>
</dbReference>
<dbReference type="GO" id="GO:0046653">
    <property type="term" value="P:tetrahydrofolate metabolic process"/>
    <property type="evidence" value="ECO:0007669"/>
    <property type="project" value="TreeGrafter"/>
</dbReference>
<dbReference type="CDD" id="cd01104">
    <property type="entry name" value="HTH_MlrA-CarA"/>
    <property type="match status" value="1"/>
</dbReference>
<dbReference type="EMBL" id="AZHX01002225">
    <property type="protein sequence ID" value="ETW96141.1"/>
    <property type="molecule type" value="Genomic_DNA"/>
</dbReference>
<dbReference type="InterPro" id="IPR009061">
    <property type="entry name" value="DNA-bd_dom_put_sf"/>
</dbReference>
<dbReference type="InterPro" id="IPR000551">
    <property type="entry name" value="MerR-type_HTH_dom"/>
</dbReference>
<dbReference type="Pfam" id="PF02607">
    <property type="entry name" value="B12-binding_2"/>
    <property type="match status" value="1"/>
</dbReference>
<dbReference type="PANTHER" id="PTHR45833">
    <property type="entry name" value="METHIONINE SYNTHASE"/>
    <property type="match status" value="1"/>
</dbReference>
<keyword evidence="1" id="KW-0479">Metal-binding</keyword>
<dbReference type="HOGENOM" id="CLU_045945_3_0_7"/>
<dbReference type="InterPro" id="IPR003759">
    <property type="entry name" value="Cbl-bd_cap"/>
</dbReference>
<reference evidence="5 6" key="1">
    <citation type="journal article" date="2014" name="Nature">
        <title>An environmental bacterial taxon with a large and distinct metabolic repertoire.</title>
        <authorList>
            <person name="Wilson M.C."/>
            <person name="Mori T."/>
            <person name="Ruckert C."/>
            <person name="Uria A.R."/>
            <person name="Helf M.J."/>
            <person name="Takada K."/>
            <person name="Gernert C."/>
            <person name="Steffens U.A."/>
            <person name="Heycke N."/>
            <person name="Schmitt S."/>
            <person name="Rinke C."/>
            <person name="Helfrich E.J."/>
            <person name="Brachmann A.O."/>
            <person name="Gurgui C."/>
            <person name="Wakimoto T."/>
            <person name="Kracht M."/>
            <person name="Crusemann M."/>
            <person name="Hentschel U."/>
            <person name="Abe I."/>
            <person name="Matsunaga S."/>
            <person name="Kalinowski J."/>
            <person name="Takeyama H."/>
            <person name="Piel J."/>
        </authorList>
    </citation>
    <scope>NUCLEOTIDE SEQUENCE [LARGE SCALE GENOMIC DNA]</scope>
    <source>
        <strain evidence="6">TSY2</strain>
    </source>
</reference>
<gene>
    <name evidence="5" type="ORF">ETSY2_47000</name>
</gene>
<dbReference type="GO" id="GO:0006355">
    <property type="term" value="P:regulation of DNA-templated transcription"/>
    <property type="evidence" value="ECO:0007669"/>
    <property type="project" value="InterPro"/>
</dbReference>
<comment type="caution">
    <text evidence="5">The sequence shown here is derived from an EMBL/GenBank/DDBJ whole genome shotgun (WGS) entry which is preliminary data.</text>
</comment>
<keyword evidence="2" id="KW-0170">Cobalt</keyword>
<dbReference type="GO" id="GO:0005829">
    <property type="term" value="C:cytosol"/>
    <property type="evidence" value="ECO:0007669"/>
    <property type="project" value="TreeGrafter"/>
</dbReference>
<feature type="domain" description="B12-binding" evidence="4">
    <location>
        <begin position="193"/>
        <end position="318"/>
    </location>
</feature>
<organism evidence="5 6">
    <name type="scientific">Candidatus Entotheonella gemina</name>
    <dbReference type="NCBI Taxonomy" id="1429439"/>
    <lineage>
        <taxon>Bacteria</taxon>
        <taxon>Pseudomonadati</taxon>
        <taxon>Nitrospinota/Tectimicrobiota group</taxon>
        <taxon>Candidatus Tectimicrobiota</taxon>
        <taxon>Candidatus Entotheonellia</taxon>
        <taxon>Candidatus Entotheonellales</taxon>
        <taxon>Candidatus Entotheonellaceae</taxon>
        <taxon>Candidatus Entotheonella</taxon>
    </lineage>
</organism>
<dbReference type="Pfam" id="PF02310">
    <property type="entry name" value="B12-binding"/>
    <property type="match status" value="1"/>
</dbReference>
<dbReference type="InterPro" id="IPR036594">
    <property type="entry name" value="Meth_synthase_dom"/>
</dbReference>
<dbReference type="Gene3D" id="1.10.1240.10">
    <property type="entry name" value="Methionine synthase domain"/>
    <property type="match status" value="1"/>
</dbReference>
<dbReference type="InterPro" id="IPR050554">
    <property type="entry name" value="Met_Synthase/Corrinoid"/>
</dbReference>
<dbReference type="GO" id="GO:0008705">
    <property type="term" value="F:methionine synthase activity"/>
    <property type="evidence" value="ECO:0007669"/>
    <property type="project" value="TreeGrafter"/>
</dbReference>
<evidence type="ECO:0000313" key="6">
    <source>
        <dbReference type="Proteomes" id="UP000019140"/>
    </source>
</evidence>
<dbReference type="Gene3D" id="3.40.50.280">
    <property type="entry name" value="Cobalamin-binding domain"/>
    <property type="match status" value="1"/>
</dbReference>
<evidence type="ECO:0000259" key="3">
    <source>
        <dbReference type="PROSITE" id="PS50937"/>
    </source>
</evidence>
<evidence type="ECO:0000256" key="1">
    <source>
        <dbReference type="ARBA" id="ARBA00022723"/>
    </source>
</evidence>
<dbReference type="SUPFAM" id="SSF52242">
    <property type="entry name" value="Cobalamin (vitamin B12)-binding domain"/>
    <property type="match status" value="1"/>
</dbReference>
<dbReference type="SUPFAM" id="SSF46955">
    <property type="entry name" value="Putative DNA-binding domain"/>
    <property type="match status" value="1"/>
</dbReference>
<dbReference type="GO" id="GO:0050667">
    <property type="term" value="P:homocysteine metabolic process"/>
    <property type="evidence" value="ECO:0007669"/>
    <property type="project" value="TreeGrafter"/>
</dbReference>
<name>W4LFM0_9BACT</name>
<dbReference type="InterPro" id="IPR006158">
    <property type="entry name" value="Cobalamin-bd"/>
</dbReference>
<dbReference type="Proteomes" id="UP000019140">
    <property type="component" value="Unassembled WGS sequence"/>
</dbReference>
<dbReference type="GO" id="GO:0031419">
    <property type="term" value="F:cobalamin binding"/>
    <property type="evidence" value="ECO:0007669"/>
    <property type="project" value="InterPro"/>
</dbReference>
<dbReference type="Gene3D" id="1.10.1660.10">
    <property type="match status" value="1"/>
</dbReference>
<dbReference type="AlphaFoldDB" id="W4LFM0"/>
<sequence length="318" mass="34898">MEVDQGHPIKVVVRRTGLSPHVIRVWEKRYQAVEPMRTATNRRRYSDADIERLLLLQRATHTGRSIGQIAHLSTERLRDLVYDDEASSPPPSAAAWRELPEVPGSQLPESYLEPCLDAIRQLDRAALEHALMQARVALSQPMFIEHLVVPLMVTVGELWRNGSLRIVHEHLASDVVRTMLGSLSASAALSALAPKIVVTTPTGQLHEIGALIVASTAESDGWQVVYLGVNLPAEEIAAAVQHHGAKAVALSVVHPADDPRMADELLKLRRYLSPDIELLVGGRGSSGYKAVLDTIEATRIDDLATLRNHLETLRSPDA</sequence>
<proteinExistence type="predicted"/>
<evidence type="ECO:0000259" key="4">
    <source>
        <dbReference type="PROSITE" id="PS51332"/>
    </source>
</evidence>
<evidence type="ECO:0000313" key="5">
    <source>
        <dbReference type="EMBL" id="ETW96141.1"/>
    </source>
</evidence>
<evidence type="ECO:0008006" key="7">
    <source>
        <dbReference type="Google" id="ProtNLM"/>
    </source>
</evidence>
<dbReference type="GO" id="GO:0003677">
    <property type="term" value="F:DNA binding"/>
    <property type="evidence" value="ECO:0007669"/>
    <property type="project" value="InterPro"/>
</dbReference>
<protein>
    <recommendedName>
        <fullName evidence="7">HTH merR-type domain-containing protein</fullName>
    </recommendedName>
</protein>
<keyword evidence="6" id="KW-1185">Reference proteome</keyword>
<evidence type="ECO:0000256" key="2">
    <source>
        <dbReference type="ARBA" id="ARBA00023285"/>
    </source>
</evidence>
<dbReference type="InterPro" id="IPR036724">
    <property type="entry name" value="Cobalamin-bd_sf"/>
</dbReference>